<feature type="domain" description="Hcy-binding" evidence="3">
    <location>
        <begin position="43"/>
        <end position="246"/>
    </location>
</feature>
<reference evidence="4 5" key="1">
    <citation type="submission" date="2024-09" db="EMBL/GenBank/DDBJ databases">
        <title>Laminarin stimulates single cell rates of sulfate reduction while oxygen inhibits transcriptomic activity in coastal marine sediment.</title>
        <authorList>
            <person name="Lindsay M."/>
            <person name="Orcutt B."/>
            <person name="Emerson D."/>
            <person name="Stepanauskas R."/>
            <person name="D'Angelo T."/>
        </authorList>
    </citation>
    <scope>NUCLEOTIDE SEQUENCE [LARGE SCALE GENOMIC DNA]</scope>
    <source>
        <strain evidence="4">SAG AM-311-K15</strain>
    </source>
</reference>
<keyword evidence="1" id="KW-0489">Methyltransferase</keyword>
<comment type="caution">
    <text evidence="4">The sequence shown here is derived from an EMBL/GenBank/DDBJ whole genome shotgun (WGS) entry which is preliminary data.</text>
</comment>
<dbReference type="Gene3D" id="3.20.20.330">
    <property type="entry name" value="Homocysteine-binding-like domain"/>
    <property type="match status" value="1"/>
</dbReference>
<gene>
    <name evidence="4" type="ORF">ACFL27_07315</name>
</gene>
<dbReference type="InterPro" id="IPR003726">
    <property type="entry name" value="HCY_dom"/>
</dbReference>
<evidence type="ECO:0000313" key="5">
    <source>
        <dbReference type="Proteomes" id="UP001594351"/>
    </source>
</evidence>
<dbReference type="EMBL" id="JBHPBY010000069">
    <property type="protein sequence ID" value="MFC1849982.1"/>
    <property type="molecule type" value="Genomic_DNA"/>
</dbReference>
<evidence type="ECO:0000313" key="4">
    <source>
        <dbReference type="EMBL" id="MFC1849982.1"/>
    </source>
</evidence>
<organism evidence="4 5">
    <name type="scientific">candidate division CSSED10-310 bacterium</name>
    <dbReference type="NCBI Taxonomy" id="2855610"/>
    <lineage>
        <taxon>Bacteria</taxon>
        <taxon>Bacteria division CSSED10-310</taxon>
    </lineage>
</organism>
<evidence type="ECO:0000256" key="2">
    <source>
        <dbReference type="ARBA" id="ARBA00022679"/>
    </source>
</evidence>
<accession>A0ABV6YUU9</accession>
<dbReference type="Pfam" id="PF02574">
    <property type="entry name" value="S-methyl_trans"/>
    <property type="match status" value="1"/>
</dbReference>
<dbReference type="SUPFAM" id="SSF82282">
    <property type="entry name" value="Homocysteine S-methyltransferase"/>
    <property type="match status" value="1"/>
</dbReference>
<protein>
    <submittedName>
        <fullName evidence="4">Homocysteine S-methyltransferase family protein</fullName>
    </submittedName>
</protein>
<evidence type="ECO:0000256" key="1">
    <source>
        <dbReference type="ARBA" id="ARBA00022603"/>
    </source>
</evidence>
<feature type="non-terminal residue" evidence="4">
    <location>
        <position position="284"/>
    </location>
</feature>
<evidence type="ECO:0000259" key="3">
    <source>
        <dbReference type="Pfam" id="PF02574"/>
    </source>
</evidence>
<name>A0ABV6YUU9_UNCC1</name>
<keyword evidence="2" id="KW-0808">Transferase</keyword>
<dbReference type="Proteomes" id="UP001594351">
    <property type="component" value="Unassembled WGS sequence"/>
</dbReference>
<proteinExistence type="predicted"/>
<keyword evidence="5" id="KW-1185">Reference proteome</keyword>
<sequence length="284" mass="31223">MALSKNNDADSSGSVVFFACNYQSALHPGQKLTPEQAFRSNKDYPDAVRECYRAYLNAGCSVLLTNSNYPLTSHRLSDHDWEQYAAASVARAFEVSAGKVALWGIIRSPGPLLLPQVAQIQTRLNLYRQAVKLFLSLHCHGIFLDGFRDIVDARCALNACGHEKVPAVSINFDVVNVDPEQQIPEMNVSTLGPALDPFQPRFILLNSPGTPAEILPYYRDFASTTHSPHGLAVNGGSPAWSHDEKLAEELTLIGFHVLGGAEGMTPFYLESVIKRFKDHHPPPP</sequence>
<dbReference type="InterPro" id="IPR036589">
    <property type="entry name" value="HCY_dom_sf"/>
</dbReference>